<comment type="subcellular location">
    <subcellularLocation>
        <location evidence="1">Membrane</location>
        <topology evidence="1">Single-pass type I membrane protein</topology>
    </subcellularLocation>
</comment>
<dbReference type="FunFam" id="2.60.40.10:FF:000048">
    <property type="entry name" value="receptor-type tyrosine-protein phosphatase U isoform X1"/>
    <property type="match status" value="1"/>
</dbReference>
<dbReference type="PROSITE" id="PS50853">
    <property type="entry name" value="FN3"/>
    <property type="match status" value="2"/>
</dbReference>
<dbReference type="Pfam" id="PF00041">
    <property type="entry name" value="fn3"/>
    <property type="match status" value="1"/>
</dbReference>
<dbReference type="GO" id="GO:0016020">
    <property type="term" value="C:membrane"/>
    <property type="evidence" value="ECO:0007669"/>
    <property type="project" value="UniProtKB-SubCell"/>
</dbReference>
<dbReference type="SUPFAM" id="SSF49265">
    <property type="entry name" value="Fibronectin type III"/>
    <property type="match status" value="1"/>
</dbReference>
<evidence type="ECO:0000313" key="11">
    <source>
        <dbReference type="EMBL" id="CAB1454471.1"/>
    </source>
</evidence>
<dbReference type="EMBL" id="CADEAL010004214">
    <property type="protein sequence ID" value="CAB1454471.1"/>
    <property type="molecule type" value="Genomic_DNA"/>
</dbReference>
<keyword evidence="6" id="KW-0472">Membrane</keyword>
<feature type="domain" description="Fibronectin type-III" evidence="10">
    <location>
        <begin position="334"/>
        <end position="440"/>
    </location>
</feature>
<evidence type="ECO:0000256" key="8">
    <source>
        <dbReference type="ARBA" id="ARBA00023180"/>
    </source>
</evidence>
<dbReference type="FunFam" id="2.60.40.10:FF:000019">
    <property type="entry name" value="receptor-type tyrosine-protein phosphatase kappa isoform X2"/>
    <property type="match status" value="1"/>
</dbReference>
<feature type="region of interest" description="Disordered" evidence="9">
    <location>
        <begin position="155"/>
        <end position="217"/>
    </location>
</feature>
<comment type="caution">
    <text evidence="11">The sequence shown here is derived from an EMBL/GenBank/DDBJ whole genome shotgun (WGS) entry which is preliminary data.</text>
</comment>
<evidence type="ECO:0000256" key="9">
    <source>
        <dbReference type="SAM" id="MobiDB-lite"/>
    </source>
</evidence>
<keyword evidence="12" id="KW-1185">Reference proteome</keyword>
<keyword evidence="8" id="KW-0325">Glycoprotein</keyword>
<keyword evidence="4" id="KW-0677">Repeat</keyword>
<keyword evidence="3" id="KW-0732">Signal</keyword>
<evidence type="ECO:0000256" key="3">
    <source>
        <dbReference type="ARBA" id="ARBA00022729"/>
    </source>
</evidence>
<dbReference type="InterPro" id="IPR036116">
    <property type="entry name" value="FN3_sf"/>
</dbReference>
<dbReference type="InterPro" id="IPR057598">
    <property type="entry name" value="Fn3_PTPRU"/>
</dbReference>
<keyword evidence="5" id="KW-1133">Transmembrane helix</keyword>
<organism evidence="11 12">
    <name type="scientific">Pleuronectes platessa</name>
    <name type="common">European plaice</name>
    <dbReference type="NCBI Taxonomy" id="8262"/>
    <lineage>
        <taxon>Eukaryota</taxon>
        <taxon>Metazoa</taxon>
        <taxon>Chordata</taxon>
        <taxon>Craniata</taxon>
        <taxon>Vertebrata</taxon>
        <taxon>Euteleostomi</taxon>
        <taxon>Actinopterygii</taxon>
        <taxon>Neopterygii</taxon>
        <taxon>Teleostei</taxon>
        <taxon>Neoteleostei</taxon>
        <taxon>Acanthomorphata</taxon>
        <taxon>Carangaria</taxon>
        <taxon>Pleuronectiformes</taxon>
        <taxon>Pleuronectoidei</taxon>
        <taxon>Pleuronectidae</taxon>
        <taxon>Pleuronectes</taxon>
    </lineage>
</organism>
<dbReference type="Pfam" id="PF23144">
    <property type="entry name" value="Fn3_PTPRU"/>
    <property type="match status" value="1"/>
</dbReference>
<accession>A0A9N7Z8G8</accession>
<feature type="compositionally biased region" description="Basic residues" evidence="9">
    <location>
        <begin position="178"/>
        <end position="193"/>
    </location>
</feature>
<feature type="compositionally biased region" description="Basic and acidic residues" evidence="9">
    <location>
        <begin position="194"/>
        <end position="217"/>
    </location>
</feature>
<feature type="domain" description="Fibronectin type-III" evidence="10">
    <location>
        <begin position="235"/>
        <end position="333"/>
    </location>
</feature>
<evidence type="ECO:0000256" key="2">
    <source>
        <dbReference type="ARBA" id="ARBA00022692"/>
    </source>
</evidence>
<evidence type="ECO:0000259" key="10">
    <source>
        <dbReference type="PROSITE" id="PS50853"/>
    </source>
</evidence>
<dbReference type="AlphaFoldDB" id="A0A9N7Z8G8"/>
<feature type="compositionally biased region" description="Basic and acidic residues" evidence="9">
    <location>
        <begin position="160"/>
        <end position="177"/>
    </location>
</feature>
<dbReference type="PANTHER" id="PTHR24051">
    <property type="entry name" value="SUSHI DOMAIN-CONTAINING PROTEIN 1"/>
    <property type="match status" value="1"/>
</dbReference>
<protein>
    <recommendedName>
        <fullName evidence="10">Fibronectin type-III domain-containing protein</fullName>
    </recommendedName>
</protein>
<dbReference type="InterPro" id="IPR003961">
    <property type="entry name" value="FN3_dom"/>
</dbReference>
<dbReference type="Gene3D" id="2.60.40.10">
    <property type="entry name" value="Immunoglobulins"/>
    <property type="match status" value="2"/>
</dbReference>
<gene>
    <name evidence="11" type="ORF">PLEPLA_LOCUS42237</name>
</gene>
<dbReference type="CDD" id="cd00063">
    <property type="entry name" value="FN3"/>
    <property type="match status" value="2"/>
</dbReference>
<reference evidence="11" key="1">
    <citation type="submission" date="2020-03" db="EMBL/GenBank/DDBJ databases">
        <authorList>
            <person name="Weist P."/>
        </authorList>
    </citation>
    <scope>NUCLEOTIDE SEQUENCE</scope>
</reference>
<dbReference type="SMART" id="SM00060">
    <property type="entry name" value="FN3"/>
    <property type="match status" value="2"/>
</dbReference>
<evidence type="ECO:0000256" key="1">
    <source>
        <dbReference type="ARBA" id="ARBA00004479"/>
    </source>
</evidence>
<evidence type="ECO:0000256" key="5">
    <source>
        <dbReference type="ARBA" id="ARBA00022989"/>
    </source>
</evidence>
<dbReference type="InterPro" id="IPR051622">
    <property type="entry name" value="R-tyr_protein_phosphatases"/>
</dbReference>
<evidence type="ECO:0000256" key="6">
    <source>
        <dbReference type="ARBA" id="ARBA00023136"/>
    </source>
</evidence>
<dbReference type="InterPro" id="IPR013783">
    <property type="entry name" value="Ig-like_fold"/>
</dbReference>
<evidence type="ECO:0000313" key="12">
    <source>
        <dbReference type="Proteomes" id="UP001153269"/>
    </source>
</evidence>
<evidence type="ECO:0000256" key="4">
    <source>
        <dbReference type="ARBA" id="ARBA00022737"/>
    </source>
</evidence>
<keyword evidence="7" id="KW-1015">Disulfide bond</keyword>
<evidence type="ECO:0000256" key="7">
    <source>
        <dbReference type="ARBA" id="ARBA00023157"/>
    </source>
</evidence>
<keyword evidence="2" id="KW-0812">Transmembrane</keyword>
<name>A0A9N7Z8G8_PLEPL</name>
<sequence>MSMLGPNTCSDSSPLPNSTSPSISCLHLRSGSHVFFGGATNDGAARAIWGALKLKNHCGNLPLLPLLTGEIVSPSSRVLTCIILLRRQSASHFSSRSPAQFFAGIENEGFRPFISSPTASGGGGGVGVRHRGSFRGFNSIQRVVGGPPPTLVLSHGGSPIHHEAYIDGLDREREKERERKHRGGNRQQSRQRTKREIEREIEMGESQKKRWTERERRWKDGRRWKEKMEEEPMHGPRKLEVVDIQSKQVTVRWEPLGYNVTRCHSYNLTVQYRSRVAGKEETREEVCYDTQSRDPQHTIHHLTPFTNLSVKLVLRNPEGVKESTELEVQTDEDVPGAVPLDSIQGSAYEEKIILKWREPAQTYGIITQFEISYKAVSSFDPELDLSNQSGKVVKLGNETTHTFTGLYPGSTYSFTLRGSTAKGYGPPVITQFTTKISAPSMPAYDQETSLNQTDSTVTVLLKPAQSRGAPVRKDAESFEDENKAPVRWRLTSGSLAFLHVFYVAGAAHPTTGFWGNGGILPA</sequence>
<dbReference type="Proteomes" id="UP001153269">
    <property type="component" value="Unassembled WGS sequence"/>
</dbReference>
<dbReference type="PANTHER" id="PTHR24051:SF11">
    <property type="entry name" value="PROTEIN TYROSINE PHOSPHATASE, RECEPTOR TYPE, M"/>
    <property type="match status" value="1"/>
</dbReference>
<proteinExistence type="predicted"/>